<evidence type="ECO:0000256" key="1">
    <source>
        <dbReference type="SAM" id="MobiDB-lite"/>
    </source>
</evidence>
<keyword evidence="3" id="KW-1185">Reference proteome</keyword>
<dbReference type="AlphaFoldDB" id="A0A934W8B7"/>
<accession>A0A934W8B7</accession>
<dbReference type="EMBL" id="JAEPBG010000005">
    <property type="protein sequence ID" value="MBK4735639.1"/>
    <property type="molecule type" value="Genomic_DNA"/>
</dbReference>
<dbReference type="Proteomes" id="UP000622890">
    <property type="component" value="Unassembled WGS sequence"/>
</dbReference>
<evidence type="ECO:0000313" key="2">
    <source>
        <dbReference type="EMBL" id="MBK4735639.1"/>
    </source>
</evidence>
<comment type="caution">
    <text evidence="2">The sequence shown here is derived from an EMBL/GenBank/DDBJ whole genome shotgun (WGS) entry which is preliminary data.</text>
</comment>
<proteinExistence type="predicted"/>
<protein>
    <submittedName>
        <fullName evidence="2">Uncharacterized protein</fullName>
    </submittedName>
</protein>
<sequence>MCDRVFEHWTRDYNPSAVIYLNIGDEQSRQIESKITPRAVKTCEGKWCAFYEMNLRSLVSRAPKWVQDYIEPCFAKYQMKAVLLEYAAANNNDFINTWLPDALKRIETSNVGAKSLEKFVVSDATAILKSMSTDQRKNLYVALQGRISVQTPKTPESILCAKLQRAIILCEVQSRNEKLKQAYSKVLNADDKGSNSDEGLQEIEKITKEVFDWIGHNADDSEGCALVAKRIGKAIMPSKEQMNSMKAGMTTLPLKIELLENIKAYKKDSVTTSVFIELYKTVDKLNYFRTPELIEKYDRGLTSYENEVVKTTSVTNSDRTTPAQEVNAGKGSEPVTTEDWKHKKIAELQKWNENLFLAEGRTRLLLSKKELFSQWISKIDPLLEAFSTIDVGVLKDNENTYSFNVAQLRKLRDDLKMFCADSRNAPSAQAILTWVGNILHRCATLVLNERYTPGERIFVEIARALTEIFLDQFQKQAKTNRRG</sequence>
<dbReference type="RefSeq" id="WP_200592419.1">
    <property type="nucleotide sequence ID" value="NZ_JAEPBG010000005.1"/>
</dbReference>
<gene>
    <name evidence="2" type="ORF">JJB74_13530</name>
</gene>
<reference evidence="2" key="1">
    <citation type="submission" date="2021-01" db="EMBL/GenBank/DDBJ databases">
        <title>Genome sequence of strain Noviherbaspirillum sp. DKR-6.</title>
        <authorList>
            <person name="Chaudhary D.K."/>
        </authorList>
    </citation>
    <scope>NUCLEOTIDE SEQUENCE</scope>
    <source>
        <strain evidence="2">DKR-6</strain>
    </source>
</reference>
<feature type="compositionally biased region" description="Polar residues" evidence="1">
    <location>
        <begin position="312"/>
        <end position="324"/>
    </location>
</feature>
<evidence type="ECO:0000313" key="3">
    <source>
        <dbReference type="Proteomes" id="UP000622890"/>
    </source>
</evidence>
<feature type="region of interest" description="Disordered" evidence="1">
    <location>
        <begin position="312"/>
        <end position="335"/>
    </location>
</feature>
<organism evidence="2 3">
    <name type="scientific">Noviherbaspirillum pedocola</name>
    <dbReference type="NCBI Taxonomy" id="2801341"/>
    <lineage>
        <taxon>Bacteria</taxon>
        <taxon>Pseudomonadati</taxon>
        <taxon>Pseudomonadota</taxon>
        <taxon>Betaproteobacteria</taxon>
        <taxon>Burkholderiales</taxon>
        <taxon>Oxalobacteraceae</taxon>
        <taxon>Noviherbaspirillum</taxon>
    </lineage>
</organism>
<name>A0A934W8B7_9BURK</name>